<evidence type="ECO:0000256" key="2">
    <source>
        <dbReference type="PROSITE-ProRule" id="PRU00703"/>
    </source>
</evidence>
<dbReference type="PANTHER" id="PTHR43080:SF2">
    <property type="entry name" value="CBS DOMAIN-CONTAINING PROTEIN"/>
    <property type="match status" value="1"/>
</dbReference>
<dbReference type="Pfam" id="PF00571">
    <property type="entry name" value="CBS"/>
    <property type="match status" value="2"/>
</dbReference>
<dbReference type="InterPro" id="IPR018490">
    <property type="entry name" value="cNMP-bd_dom_sf"/>
</dbReference>
<dbReference type="InterPro" id="IPR000644">
    <property type="entry name" value="CBS_dom"/>
</dbReference>
<name>A0AAU8M134_9BACT</name>
<proteinExistence type="predicted"/>
<feature type="domain" description="CBS" evidence="4">
    <location>
        <begin position="176"/>
        <end position="235"/>
    </location>
</feature>
<keyword evidence="1 2" id="KW-0129">CBS domain</keyword>
<dbReference type="CDD" id="cd05401">
    <property type="entry name" value="NT_GlnE_GlnD_like"/>
    <property type="match status" value="1"/>
</dbReference>
<dbReference type="SMART" id="SM00116">
    <property type="entry name" value="CBS"/>
    <property type="match status" value="2"/>
</dbReference>
<evidence type="ECO:0000259" key="4">
    <source>
        <dbReference type="PROSITE" id="PS51371"/>
    </source>
</evidence>
<dbReference type="Pfam" id="PF03445">
    <property type="entry name" value="DUF294"/>
    <property type="match status" value="1"/>
</dbReference>
<dbReference type="Pfam" id="PF10335">
    <property type="entry name" value="DUF294_C"/>
    <property type="match status" value="1"/>
</dbReference>
<dbReference type="SUPFAM" id="SSF54631">
    <property type="entry name" value="CBS-domain pair"/>
    <property type="match status" value="1"/>
</dbReference>
<accession>A0AAU8M134</accession>
<dbReference type="GO" id="GO:0008773">
    <property type="term" value="F:[protein-PII] uridylyltransferase activity"/>
    <property type="evidence" value="ECO:0007669"/>
    <property type="project" value="InterPro"/>
</dbReference>
<reference evidence="5" key="2">
    <citation type="submission" date="2024-06" db="EMBL/GenBank/DDBJ databases">
        <authorList>
            <person name="Plum-Jensen L.E."/>
            <person name="Schramm A."/>
            <person name="Marshall I.P.G."/>
        </authorList>
    </citation>
    <scope>NUCLEOTIDE SEQUENCE</scope>
    <source>
        <strain evidence="5">Rat1</strain>
    </source>
</reference>
<gene>
    <name evidence="5" type="ORF">Q3M24_08860</name>
</gene>
<dbReference type="Gene3D" id="2.60.120.10">
    <property type="entry name" value="Jelly Rolls"/>
    <property type="match status" value="1"/>
</dbReference>
<dbReference type="KEGG" id="eaj:Q3M24_08860"/>
<dbReference type="InterPro" id="IPR000595">
    <property type="entry name" value="cNMP-bd_dom"/>
</dbReference>
<feature type="domain" description="CBS" evidence="4">
    <location>
        <begin position="243"/>
        <end position="299"/>
    </location>
</feature>
<dbReference type="EMBL" id="CP159373">
    <property type="protein sequence ID" value="XCN74834.1"/>
    <property type="molecule type" value="Genomic_DNA"/>
</dbReference>
<dbReference type="SMART" id="SM00100">
    <property type="entry name" value="cNMP"/>
    <property type="match status" value="1"/>
</dbReference>
<dbReference type="PROSITE" id="PS51371">
    <property type="entry name" value="CBS"/>
    <property type="match status" value="2"/>
</dbReference>
<dbReference type="InterPro" id="IPR051257">
    <property type="entry name" value="Diverse_CBS-Domain"/>
</dbReference>
<organism evidence="5">
    <name type="scientific">Candidatus Electrothrix aestuarii</name>
    <dbReference type="NCBI Taxonomy" id="3062594"/>
    <lineage>
        <taxon>Bacteria</taxon>
        <taxon>Pseudomonadati</taxon>
        <taxon>Thermodesulfobacteriota</taxon>
        <taxon>Desulfobulbia</taxon>
        <taxon>Desulfobulbales</taxon>
        <taxon>Desulfobulbaceae</taxon>
        <taxon>Candidatus Electrothrix</taxon>
    </lineage>
</organism>
<feature type="domain" description="Cyclic nucleotide-binding" evidence="3">
    <location>
        <begin position="22"/>
        <end position="143"/>
    </location>
</feature>
<dbReference type="InterPro" id="IPR014710">
    <property type="entry name" value="RmlC-like_jellyroll"/>
</dbReference>
<reference evidence="5" key="1">
    <citation type="journal article" date="2024" name="Syst. Appl. Microbiol.">
        <title>First single-strain enrichments of Electrothrix cable bacteria, description of E. aestuarii sp. nov. and E. rattekaaiensis sp. nov., and proposal of a cable bacteria taxonomy following the rules of the SeqCode.</title>
        <authorList>
            <person name="Plum-Jensen L.E."/>
            <person name="Schramm A."/>
            <person name="Marshall I.P.G."/>
        </authorList>
    </citation>
    <scope>NUCLEOTIDE SEQUENCE</scope>
    <source>
        <strain evidence="5">Rat1</strain>
    </source>
</reference>
<evidence type="ECO:0000313" key="5">
    <source>
        <dbReference type="EMBL" id="XCN74834.1"/>
    </source>
</evidence>
<dbReference type="AlphaFoldDB" id="A0AAU8M134"/>
<dbReference type="InterPro" id="IPR046342">
    <property type="entry name" value="CBS_dom_sf"/>
</dbReference>
<evidence type="ECO:0000259" key="3">
    <source>
        <dbReference type="PROSITE" id="PS50042"/>
    </source>
</evidence>
<dbReference type="Gene3D" id="3.10.580.10">
    <property type="entry name" value="CBS-domain"/>
    <property type="match status" value="1"/>
</dbReference>
<protein>
    <submittedName>
        <fullName evidence="5">DUF294 nucleotidyltransferase-like domain-containing protein</fullName>
    </submittedName>
</protein>
<dbReference type="CDD" id="cd00038">
    <property type="entry name" value="CAP_ED"/>
    <property type="match status" value="1"/>
</dbReference>
<dbReference type="InterPro" id="IPR018821">
    <property type="entry name" value="DUF294_put_nucleoTrafse_sb-bd"/>
</dbReference>
<dbReference type="InterPro" id="IPR005105">
    <property type="entry name" value="GlnD_Uridyltrans_N"/>
</dbReference>
<evidence type="ECO:0000256" key="1">
    <source>
        <dbReference type="ARBA" id="ARBA00023122"/>
    </source>
</evidence>
<dbReference type="PANTHER" id="PTHR43080">
    <property type="entry name" value="CBS DOMAIN-CONTAINING PROTEIN CBSX3, MITOCHONDRIAL"/>
    <property type="match status" value="1"/>
</dbReference>
<dbReference type="SUPFAM" id="SSF51206">
    <property type="entry name" value="cAMP-binding domain-like"/>
    <property type="match status" value="1"/>
</dbReference>
<dbReference type="PROSITE" id="PS50042">
    <property type="entry name" value="CNMP_BINDING_3"/>
    <property type="match status" value="1"/>
</dbReference>
<dbReference type="Pfam" id="PF00027">
    <property type="entry name" value="cNMP_binding"/>
    <property type="match status" value="1"/>
</dbReference>
<sequence length="641" mass="72726">MAADVHSLAPEVVVEFFAKIMPFKELDHETLHGMARHVKVDFFPKGTRLFHAGETTISHLLFIQQGGVKSFITDDEGEVTLKDYRGEGDYIGALGIIRGTKASLDVETVEDTFCFLLPQAIFLDLINTQPGFSQYYLKSFSEKFVGTAYAELRRHKMTRRGDENLYLFSMQVGDLVKKPLRKASADSTIQQAAQQMATHRVASLLIHQPGRPDEIIGIITDRDLSSKVLAPGLAYTEQVRCIMSSPVASVLSQSTCFDALLKMMSCSIHHLAVERRGKIIGVITSHDITLIQGVSPYSLFKEVGKQQKIPDLYPLSKKIPEMIRNLIKEGAKSGNISRMISILNDHILERLLTLLEEEIGPPPVAYCWLLMGSEGRREQTFKTDQDNAIIYADPKNEQQAKEAEEYFSRFTRKAIDHLVECGYPLCPGEIMAVNPKWCQPLSVWKGYFKDWVSSPDPQEILHATIFFDFRSGFGKASFADELRQYLSDLTERHELYLLHLANQCLAGKAPLSFFRNFIVEKNGEHKNKLDIKHQGLTPFVNFARLLALRHGIKETNTLARLHVLAKENIIDESLWVKAVDAYEMQMQLRIIHQLNQLEIDAEPDNHVAPDELSELEKRMLRDAFEVIDRLHSVLKTMFPTP</sequence>
<dbReference type="CDD" id="cd04587">
    <property type="entry name" value="CBS_pair_CAP-ED_NT_Pol-beta-like_DUF294_assoc"/>
    <property type="match status" value="1"/>
</dbReference>